<gene>
    <name evidence="1" type="ORF">HS088_TW07G00151</name>
</gene>
<evidence type="ECO:0000313" key="2">
    <source>
        <dbReference type="Proteomes" id="UP000593562"/>
    </source>
</evidence>
<keyword evidence="2" id="KW-1185">Reference proteome</keyword>
<dbReference type="InParanoid" id="A0A7J7DET0"/>
<comment type="caution">
    <text evidence="1">The sequence shown here is derived from an EMBL/GenBank/DDBJ whole genome shotgun (WGS) entry which is preliminary data.</text>
</comment>
<protein>
    <submittedName>
        <fullName evidence="1">Uncharacterized protein</fullName>
    </submittedName>
</protein>
<dbReference type="EMBL" id="JAAARO010000007">
    <property type="protein sequence ID" value="KAF5744576.1"/>
    <property type="molecule type" value="Genomic_DNA"/>
</dbReference>
<proteinExistence type="predicted"/>
<dbReference type="AlphaFoldDB" id="A0A7J7DET0"/>
<accession>A0A7J7DET0</accession>
<sequence length="110" mass="12060">MLCGYGFRYPNLGKVVDRLLSSPPSFSLFFQAQTCDWEMGMLAIDPLEVAHYSRPLNKIVGPSKLTSGPSLVQTPRPHRPHSAGGIEIRGLASSREWGSRILSAATEYLA</sequence>
<reference evidence="1 2" key="1">
    <citation type="journal article" date="2020" name="Nat. Commun.">
        <title>Genome of Tripterygium wilfordii and identification of cytochrome P450 involved in triptolide biosynthesis.</title>
        <authorList>
            <person name="Tu L."/>
            <person name="Su P."/>
            <person name="Zhang Z."/>
            <person name="Gao L."/>
            <person name="Wang J."/>
            <person name="Hu T."/>
            <person name="Zhou J."/>
            <person name="Zhang Y."/>
            <person name="Zhao Y."/>
            <person name="Liu Y."/>
            <person name="Song Y."/>
            <person name="Tong Y."/>
            <person name="Lu Y."/>
            <person name="Yang J."/>
            <person name="Xu C."/>
            <person name="Jia M."/>
            <person name="Peters R.J."/>
            <person name="Huang L."/>
            <person name="Gao W."/>
        </authorList>
    </citation>
    <scope>NUCLEOTIDE SEQUENCE [LARGE SCALE GENOMIC DNA]</scope>
    <source>
        <strain evidence="2">cv. XIE 37</strain>
        <tissue evidence="1">Leaf</tissue>
    </source>
</reference>
<name>A0A7J7DET0_TRIWF</name>
<organism evidence="1 2">
    <name type="scientific">Tripterygium wilfordii</name>
    <name type="common">Thunder God vine</name>
    <dbReference type="NCBI Taxonomy" id="458696"/>
    <lineage>
        <taxon>Eukaryota</taxon>
        <taxon>Viridiplantae</taxon>
        <taxon>Streptophyta</taxon>
        <taxon>Embryophyta</taxon>
        <taxon>Tracheophyta</taxon>
        <taxon>Spermatophyta</taxon>
        <taxon>Magnoliopsida</taxon>
        <taxon>eudicotyledons</taxon>
        <taxon>Gunneridae</taxon>
        <taxon>Pentapetalae</taxon>
        <taxon>rosids</taxon>
        <taxon>fabids</taxon>
        <taxon>Celastrales</taxon>
        <taxon>Celastraceae</taxon>
        <taxon>Tripterygium</taxon>
    </lineage>
</organism>
<dbReference type="Proteomes" id="UP000593562">
    <property type="component" value="Unassembled WGS sequence"/>
</dbReference>
<evidence type="ECO:0000313" key="1">
    <source>
        <dbReference type="EMBL" id="KAF5744576.1"/>
    </source>
</evidence>